<organism evidence="16 17">
    <name type="scientific">Flagellimonas flava</name>
    <dbReference type="NCBI Taxonomy" id="570519"/>
    <lineage>
        <taxon>Bacteria</taxon>
        <taxon>Pseudomonadati</taxon>
        <taxon>Bacteroidota</taxon>
        <taxon>Flavobacteriia</taxon>
        <taxon>Flavobacteriales</taxon>
        <taxon>Flavobacteriaceae</taxon>
        <taxon>Flagellimonas</taxon>
    </lineage>
</organism>
<evidence type="ECO:0000256" key="1">
    <source>
        <dbReference type="ARBA" id="ARBA00004571"/>
    </source>
</evidence>
<dbReference type="Gene3D" id="2.170.130.10">
    <property type="entry name" value="TonB-dependent receptor, plug domain"/>
    <property type="match status" value="1"/>
</dbReference>
<feature type="domain" description="TonB-dependent receptor-like beta-barrel" evidence="14">
    <location>
        <begin position="268"/>
        <end position="704"/>
    </location>
</feature>
<evidence type="ECO:0000256" key="8">
    <source>
        <dbReference type="ARBA" id="ARBA00023065"/>
    </source>
</evidence>
<dbReference type="GO" id="GO:0009279">
    <property type="term" value="C:cell outer membrane"/>
    <property type="evidence" value="ECO:0007669"/>
    <property type="project" value="UniProtKB-SubCell"/>
</dbReference>
<keyword evidence="7" id="KW-0408">Iron</keyword>
<dbReference type="InterPro" id="IPR037066">
    <property type="entry name" value="Plug_dom_sf"/>
</dbReference>
<dbReference type="AlphaFoldDB" id="A0A1M5KFE8"/>
<evidence type="ECO:0000256" key="5">
    <source>
        <dbReference type="ARBA" id="ARBA00022692"/>
    </source>
</evidence>
<keyword evidence="9 13" id="KW-0798">TonB box</keyword>
<evidence type="ECO:0000256" key="10">
    <source>
        <dbReference type="ARBA" id="ARBA00023136"/>
    </source>
</evidence>
<reference evidence="17" key="1">
    <citation type="submission" date="2016-11" db="EMBL/GenBank/DDBJ databases">
        <authorList>
            <person name="Varghese N."/>
            <person name="Submissions S."/>
        </authorList>
    </citation>
    <scope>NUCLEOTIDE SEQUENCE [LARGE SCALE GENOMIC DNA]</scope>
    <source>
        <strain evidence="17">DSM 22638</strain>
    </source>
</reference>
<dbReference type="InterPro" id="IPR036942">
    <property type="entry name" value="Beta-barrel_TonB_sf"/>
</dbReference>
<comment type="similarity">
    <text evidence="12 13">Belongs to the TonB-dependent receptor family.</text>
</comment>
<keyword evidence="5 12" id="KW-0812">Transmembrane</keyword>
<keyword evidence="11 12" id="KW-0998">Cell outer membrane</keyword>
<dbReference type="EMBL" id="FQWL01000002">
    <property type="protein sequence ID" value="SHG51654.1"/>
    <property type="molecule type" value="Genomic_DNA"/>
</dbReference>
<proteinExistence type="inferred from homology"/>
<evidence type="ECO:0000256" key="3">
    <source>
        <dbReference type="ARBA" id="ARBA00022452"/>
    </source>
</evidence>
<evidence type="ECO:0000256" key="9">
    <source>
        <dbReference type="ARBA" id="ARBA00023077"/>
    </source>
</evidence>
<gene>
    <name evidence="16" type="ORF">SAMN04488116_1560</name>
</gene>
<evidence type="ECO:0000313" key="16">
    <source>
        <dbReference type="EMBL" id="SHG51654.1"/>
    </source>
</evidence>
<protein>
    <submittedName>
        <fullName evidence="16">Iron complex outermembrane recepter protein</fullName>
    </submittedName>
</protein>
<evidence type="ECO:0000313" key="17">
    <source>
        <dbReference type="Proteomes" id="UP000184532"/>
    </source>
</evidence>
<keyword evidence="6" id="KW-0732">Signal</keyword>
<dbReference type="Pfam" id="PF07715">
    <property type="entry name" value="Plug"/>
    <property type="match status" value="1"/>
</dbReference>
<dbReference type="GO" id="GO:0015344">
    <property type="term" value="F:siderophore uptake transmembrane transporter activity"/>
    <property type="evidence" value="ECO:0007669"/>
    <property type="project" value="TreeGrafter"/>
</dbReference>
<feature type="domain" description="TonB-dependent receptor plug" evidence="15">
    <location>
        <begin position="75"/>
        <end position="183"/>
    </location>
</feature>
<dbReference type="Proteomes" id="UP000184532">
    <property type="component" value="Unassembled WGS sequence"/>
</dbReference>
<keyword evidence="8" id="KW-0406">Ion transport</keyword>
<keyword evidence="17" id="KW-1185">Reference proteome</keyword>
<dbReference type="InterPro" id="IPR012910">
    <property type="entry name" value="Plug_dom"/>
</dbReference>
<evidence type="ECO:0000259" key="15">
    <source>
        <dbReference type="Pfam" id="PF07715"/>
    </source>
</evidence>
<dbReference type="OrthoDB" id="9761152at2"/>
<dbReference type="PANTHER" id="PTHR32552">
    <property type="entry name" value="FERRICHROME IRON RECEPTOR-RELATED"/>
    <property type="match status" value="1"/>
</dbReference>
<evidence type="ECO:0000256" key="11">
    <source>
        <dbReference type="ARBA" id="ARBA00023237"/>
    </source>
</evidence>
<accession>A0A1M5KFE8</accession>
<dbReference type="Pfam" id="PF00593">
    <property type="entry name" value="TonB_dep_Rec_b-barrel"/>
    <property type="match status" value="1"/>
</dbReference>
<evidence type="ECO:0000256" key="2">
    <source>
        <dbReference type="ARBA" id="ARBA00022448"/>
    </source>
</evidence>
<dbReference type="InterPro" id="IPR000531">
    <property type="entry name" value="Beta-barrel_TonB"/>
</dbReference>
<sequence>MKPLCSKNQVIAVLDGGPTQKPKKKKTGRVKCLTTSLALIGLSIMVSGQQNPTDSLEGKKIVLDEVLVQAVRVTKEFPITFSNLDKEEITPRNLGQDIPILMNYLPAVVTTSDAGAGVGYTGIRVRGSDATRVNVTINGIPYNDAESQGTFWVNMPDFASSTQSLQLQRGVGTSTNGAAAFGASLNLLTDAFSEDAYGRISSSIGSFNTLRNNVKFSTGLMDGNFELSGRLSRITSNGYIDRASSELDSYFLQGTYKDDNTLIKALLFGGHEVTYQSWFGIDAETLRTNRTFNPAGMYTDENGITQFYDREEDNYKQDHFQLHWNETLSPGWNANVAIHYTRGRGYFEQFREDDDFETYGFEPITVNGETVNTTDLIRRRWLDNDFYGTVLSLNHTKENLNLILGGGYNVYKGDHFGEVIWARFAGNSNIRDRYYDDNSTKTDINVYAKANYKLDDKWSVFGDLQYRGVGYEANGEDTGLVDDTFNFFNPKAGITFDLNRNNNFYLSYARANREPNRNDYENGNPKPEKLNDFELGWRFVSPSFQLNANAYYMRYKDQLVLTGELNDVGSPLRANVGDSYRLGIELDANISLGDRWKVRPNIALSNNRNIDFFFQRDGTLQNLGNTNIAYSPDIVAGNILSFVPNENLQLSVLTKFVGKQYMGNIDSETSELDSYSQTDFNVQYVIETNSFVKSIVLSGLVNNLFDADIVSNGYFFTFDDDFTNPGTITTIEGAGFYPQAGINFLLGATVNF</sequence>
<dbReference type="SUPFAM" id="SSF56935">
    <property type="entry name" value="Porins"/>
    <property type="match status" value="1"/>
</dbReference>
<keyword evidence="4" id="KW-0410">Iron transport</keyword>
<keyword evidence="2 12" id="KW-0813">Transport</keyword>
<dbReference type="PANTHER" id="PTHR32552:SF68">
    <property type="entry name" value="FERRICHROME OUTER MEMBRANE TRANSPORTER_PHAGE RECEPTOR"/>
    <property type="match status" value="1"/>
</dbReference>
<dbReference type="RefSeq" id="WP_084732585.1">
    <property type="nucleotide sequence ID" value="NZ_FQWL01000002.1"/>
</dbReference>
<evidence type="ECO:0000256" key="12">
    <source>
        <dbReference type="PROSITE-ProRule" id="PRU01360"/>
    </source>
</evidence>
<keyword evidence="3 12" id="KW-1134">Transmembrane beta strand</keyword>
<evidence type="ECO:0000259" key="14">
    <source>
        <dbReference type="Pfam" id="PF00593"/>
    </source>
</evidence>
<dbReference type="PROSITE" id="PS52016">
    <property type="entry name" value="TONB_DEPENDENT_REC_3"/>
    <property type="match status" value="1"/>
</dbReference>
<dbReference type="STRING" id="570519.SAMN04488116_1560"/>
<dbReference type="Gene3D" id="2.40.170.20">
    <property type="entry name" value="TonB-dependent receptor, beta-barrel domain"/>
    <property type="match status" value="1"/>
</dbReference>
<evidence type="ECO:0000256" key="6">
    <source>
        <dbReference type="ARBA" id="ARBA00022729"/>
    </source>
</evidence>
<name>A0A1M5KFE8_9FLAO</name>
<keyword evidence="10 12" id="KW-0472">Membrane</keyword>
<evidence type="ECO:0000256" key="7">
    <source>
        <dbReference type="ARBA" id="ARBA00023004"/>
    </source>
</evidence>
<evidence type="ECO:0000256" key="4">
    <source>
        <dbReference type="ARBA" id="ARBA00022496"/>
    </source>
</evidence>
<evidence type="ECO:0000256" key="13">
    <source>
        <dbReference type="RuleBase" id="RU003357"/>
    </source>
</evidence>
<dbReference type="InterPro" id="IPR039426">
    <property type="entry name" value="TonB-dep_rcpt-like"/>
</dbReference>
<comment type="subcellular location">
    <subcellularLocation>
        <location evidence="1 12">Cell outer membrane</location>
        <topology evidence="1 12">Multi-pass membrane protein</topology>
    </subcellularLocation>
</comment>